<sequence length="970" mass="98939">MSADDNDVADGSEGERRRRRGRAAQPVETFDPGASYDFGYGNWSVSYGRLDPPEITVAEKPQRPAADAERVAGGADASAPPGAGLQPESEGETRDGDPSESARSPGEPELTRAGPTPQASPTPTSTVSGDAPVPLAPGGQDEIPPSAAPALPDDTPVVDDPASREDPASAAASVPDAAPPVADTSPDPEEPPKGRVSLRQRLLGYRPSDADAPPTAAEAAEAGSKAEPAAQSLLEEGPPAEELPVPPPGDAPSKAPASDTAGSPPEHEARLASDGTGGAPSDERDRTAETVGTETEADEHPASAETPADGASAVETAPSAATRLDTAGDATAPAGESAAEAPLPDGEPHDFADTAAAAEADAEPPRRSGPDDAAAPAGTEPQDGSLGDDPATPAPPRTGSEEDDGTSVDPVVATGLADEAPGAAVTPERDGEAAGGSAAPSTVAADASGEAPGAPAFDACPGARDGGPPEAPGTATDPEPVDDAPEGPALAETVVAATSRNEPVDAEWVPDPRRWTETPDRAEDTPRTASAEPLDDPHAEEGDPAGGIRDRGAPPPPRHDRLRRGGTAPRPSARADRRERAVPPPPASRRSGYPGTGTIDAPAPATAFSEQAAGEHNRRAQRIEGGGSVIIGDRLFDLVDWSALGISIRSDEQLYRVGDIEVLELEIDLGDYAVNLDLMAEVVNRTSQRTGWRFRDPTEIQRQVLRALFHASTSGRPFTAPRPPGAADRADAAPAGPPPPARRRAGFSLIGALMSLPFNAAVIALISVLAIFAMRQEAPVAPAPPPVLAEAPPIEAEAAAVAVESIPLKSNATTLVLEWAGDPGQSFAKGQTILTVSGGGEEAEPLDIVSPCDCYLARVLAQGGELVHLGEDIALLYRRSAKGYVQATFARGQAPNVGTRVTVDLPYADGSVEGTVQSVGRIGRAESAIGLPASQLTSADSVYARIVTSPPLPPALAGSSVIVTYRPPDR</sequence>
<evidence type="ECO:0000313" key="3">
    <source>
        <dbReference type="EMBL" id="RAI03059.1"/>
    </source>
</evidence>
<gene>
    <name evidence="3" type="ORF">DLJ53_00525</name>
</gene>
<feature type="compositionally biased region" description="Basic and acidic residues" evidence="1">
    <location>
        <begin position="510"/>
        <end position="526"/>
    </location>
</feature>
<feature type="region of interest" description="Disordered" evidence="1">
    <location>
        <begin position="1"/>
        <end position="603"/>
    </location>
</feature>
<feature type="compositionally biased region" description="Low complexity" evidence="1">
    <location>
        <begin position="72"/>
        <end position="84"/>
    </location>
</feature>
<feature type="region of interest" description="Disordered" evidence="1">
    <location>
        <begin position="714"/>
        <end position="741"/>
    </location>
</feature>
<feature type="compositionally biased region" description="Low complexity" evidence="1">
    <location>
        <begin position="210"/>
        <end position="243"/>
    </location>
</feature>
<keyword evidence="2" id="KW-0812">Transmembrane</keyword>
<evidence type="ECO:0000256" key="1">
    <source>
        <dbReference type="SAM" id="MobiDB-lite"/>
    </source>
</evidence>
<dbReference type="EMBL" id="QHHQ01000001">
    <property type="protein sequence ID" value="RAI03059.1"/>
    <property type="molecule type" value="Genomic_DNA"/>
</dbReference>
<dbReference type="OrthoDB" id="7889090at2"/>
<organism evidence="3 4">
    <name type="scientific">Acuticoccus sediminis</name>
    <dbReference type="NCBI Taxonomy" id="2184697"/>
    <lineage>
        <taxon>Bacteria</taxon>
        <taxon>Pseudomonadati</taxon>
        <taxon>Pseudomonadota</taxon>
        <taxon>Alphaproteobacteria</taxon>
        <taxon>Hyphomicrobiales</taxon>
        <taxon>Amorphaceae</taxon>
        <taxon>Acuticoccus</taxon>
    </lineage>
</organism>
<feature type="compositionally biased region" description="Acidic residues" evidence="1">
    <location>
        <begin position="1"/>
        <end position="12"/>
    </location>
</feature>
<feature type="compositionally biased region" description="Low complexity" evidence="1">
    <location>
        <begin position="327"/>
        <end position="342"/>
    </location>
</feature>
<dbReference type="Proteomes" id="UP000249590">
    <property type="component" value="Unassembled WGS sequence"/>
</dbReference>
<protein>
    <recommendedName>
        <fullName evidence="5">PilZ domain-containing protein</fullName>
    </recommendedName>
</protein>
<dbReference type="RefSeq" id="WP_111341370.1">
    <property type="nucleotide sequence ID" value="NZ_QHHQ01000001.1"/>
</dbReference>
<proteinExistence type="predicted"/>
<dbReference type="Gene3D" id="2.40.10.220">
    <property type="entry name" value="predicted glycosyltransferase like domains"/>
    <property type="match status" value="1"/>
</dbReference>
<reference evidence="3 4" key="1">
    <citation type="submission" date="2018-05" db="EMBL/GenBank/DDBJ databases">
        <title>Acuticoccus sediminis sp. nov., isolated from deep-sea sediment of Indian Ocean.</title>
        <authorList>
            <person name="Liu X."/>
            <person name="Lai Q."/>
            <person name="Du Y."/>
            <person name="Sun F."/>
            <person name="Zhang X."/>
            <person name="Wang S."/>
            <person name="Shao Z."/>
        </authorList>
    </citation>
    <scope>NUCLEOTIDE SEQUENCE [LARGE SCALE GENOMIC DNA]</scope>
    <source>
        <strain evidence="3 4">PTG4-2</strain>
    </source>
</reference>
<keyword evidence="4" id="KW-1185">Reference proteome</keyword>
<keyword evidence="2" id="KW-0472">Membrane</keyword>
<evidence type="ECO:0008006" key="5">
    <source>
        <dbReference type="Google" id="ProtNLM"/>
    </source>
</evidence>
<evidence type="ECO:0000256" key="2">
    <source>
        <dbReference type="SAM" id="Phobius"/>
    </source>
</evidence>
<feature type="compositionally biased region" description="Low complexity" evidence="1">
    <location>
        <begin position="115"/>
        <end position="128"/>
    </location>
</feature>
<comment type="caution">
    <text evidence="3">The sequence shown here is derived from an EMBL/GenBank/DDBJ whole genome shotgun (WGS) entry which is preliminary data.</text>
</comment>
<keyword evidence="2" id="KW-1133">Transmembrane helix</keyword>
<evidence type="ECO:0000313" key="4">
    <source>
        <dbReference type="Proteomes" id="UP000249590"/>
    </source>
</evidence>
<feature type="compositionally biased region" description="Basic and acidic residues" evidence="1">
    <location>
        <begin position="60"/>
        <end position="70"/>
    </location>
</feature>
<dbReference type="AlphaFoldDB" id="A0A8B2P377"/>
<feature type="transmembrane region" description="Helical" evidence="2">
    <location>
        <begin position="747"/>
        <end position="772"/>
    </location>
</feature>
<accession>A0A8B2P377</accession>
<name>A0A8B2P377_9HYPH</name>
<feature type="compositionally biased region" description="Low complexity" evidence="1">
    <location>
        <begin position="168"/>
        <end position="185"/>
    </location>
</feature>